<sequence>SVFLGSDAYKKGLVGVLIELFDCEELFMYETKHEGTQVLRNAWIHLLGATTPTWLKSGFPPESAGGGFTSRIIFVYSNSPRKRRAFTSIDYKTRDRLVRDLNTINKLRGEYKWSMKGRRWYEDWYENMDIQKESKVLLGYNLRKAVNLVKVAEILTVCESDSLVLEEKHLVQSLSVLDEVEVDMEVAVKAIEKSTKGSDLDIIYSVIREAGEIARAVLVRKMSYKHSAAELDELLDTLTKAEMIDEMEVEAAGGGGRGSKSRLMYSMHSGMDDKEER</sequence>
<protein>
    <submittedName>
        <fullName evidence="2">Uncharacterized protein</fullName>
    </submittedName>
</protein>
<organism evidence="2">
    <name type="scientific">marine sediment metagenome</name>
    <dbReference type="NCBI Taxonomy" id="412755"/>
    <lineage>
        <taxon>unclassified sequences</taxon>
        <taxon>metagenomes</taxon>
        <taxon>ecological metagenomes</taxon>
    </lineage>
</organism>
<feature type="region of interest" description="Disordered" evidence="1">
    <location>
        <begin position="251"/>
        <end position="277"/>
    </location>
</feature>
<feature type="non-terminal residue" evidence="2">
    <location>
        <position position="1"/>
    </location>
</feature>
<comment type="caution">
    <text evidence="2">The sequence shown here is derived from an EMBL/GenBank/DDBJ whole genome shotgun (WGS) entry which is preliminary data.</text>
</comment>
<accession>A0A0F9EE85</accession>
<proteinExistence type="predicted"/>
<gene>
    <name evidence="2" type="ORF">LCGC14_2377650</name>
</gene>
<evidence type="ECO:0000256" key="1">
    <source>
        <dbReference type="SAM" id="MobiDB-lite"/>
    </source>
</evidence>
<dbReference type="EMBL" id="LAZR01035187">
    <property type="protein sequence ID" value="KKL28186.1"/>
    <property type="molecule type" value="Genomic_DNA"/>
</dbReference>
<name>A0A0F9EE85_9ZZZZ</name>
<dbReference type="AlphaFoldDB" id="A0A0F9EE85"/>
<reference evidence="2" key="1">
    <citation type="journal article" date="2015" name="Nature">
        <title>Complex archaea that bridge the gap between prokaryotes and eukaryotes.</title>
        <authorList>
            <person name="Spang A."/>
            <person name="Saw J.H."/>
            <person name="Jorgensen S.L."/>
            <person name="Zaremba-Niedzwiedzka K."/>
            <person name="Martijn J."/>
            <person name="Lind A.E."/>
            <person name="van Eijk R."/>
            <person name="Schleper C."/>
            <person name="Guy L."/>
            <person name="Ettema T.J."/>
        </authorList>
    </citation>
    <scope>NUCLEOTIDE SEQUENCE</scope>
</reference>
<evidence type="ECO:0000313" key="2">
    <source>
        <dbReference type="EMBL" id="KKL28186.1"/>
    </source>
</evidence>